<protein>
    <submittedName>
        <fullName evidence="1">Uncharacterized protein</fullName>
    </submittedName>
</protein>
<dbReference type="Proteomes" id="UP001163046">
    <property type="component" value="Unassembled WGS sequence"/>
</dbReference>
<gene>
    <name evidence="1" type="ORF">OS493_029107</name>
</gene>
<comment type="caution">
    <text evidence="1">The sequence shown here is derived from an EMBL/GenBank/DDBJ whole genome shotgun (WGS) entry which is preliminary data.</text>
</comment>
<evidence type="ECO:0000313" key="1">
    <source>
        <dbReference type="EMBL" id="KAJ7325681.1"/>
    </source>
</evidence>
<reference evidence="1" key="1">
    <citation type="submission" date="2023-01" db="EMBL/GenBank/DDBJ databases">
        <title>Genome assembly of the deep-sea coral Lophelia pertusa.</title>
        <authorList>
            <person name="Herrera S."/>
            <person name="Cordes E."/>
        </authorList>
    </citation>
    <scope>NUCLEOTIDE SEQUENCE</scope>
    <source>
        <strain evidence="1">USNM1676648</strain>
        <tissue evidence="1">Polyp</tissue>
    </source>
</reference>
<accession>A0A9W9Y944</accession>
<dbReference type="AlphaFoldDB" id="A0A9W9Y944"/>
<organism evidence="1 2">
    <name type="scientific">Desmophyllum pertusum</name>
    <dbReference type="NCBI Taxonomy" id="174260"/>
    <lineage>
        <taxon>Eukaryota</taxon>
        <taxon>Metazoa</taxon>
        <taxon>Cnidaria</taxon>
        <taxon>Anthozoa</taxon>
        <taxon>Hexacorallia</taxon>
        <taxon>Scleractinia</taxon>
        <taxon>Caryophylliina</taxon>
        <taxon>Caryophylliidae</taxon>
        <taxon>Desmophyllum</taxon>
    </lineage>
</organism>
<dbReference type="EMBL" id="MU827806">
    <property type="protein sequence ID" value="KAJ7325681.1"/>
    <property type="molecule type" value="Genomic_DNA"/>
</dbReference>
<proteinExistence type="predicted"/>
<keyword evidence="2" id="KW-1185">Reference proteome</keyword>
<evidence type="ECO:0000313" key="2">
    <source>
        <dbReference type="Proteomes" id="UP001163046"/>
    </source>
</evidence>
<name>A0A9W9Y944_9CNID</name>
<sequence length="105" mass="12518">MTLQFVEFGNKQHICVFQSLLSYIRLLGDYIQLICRYPVHRTNSIRWRFRGIFDPVPDCFVPNIDPWRHGAVILYLTYCSVVREIRITQRLTDLVMSFTHPRICV</sequence>